<sequence length="133" mass="15737">MYKDISHTADLAYEIIFQNGKELLRDVISIIASHTEVLEGQRLKVRVKKLQKPQRKCYNSLRNVDNVNEDFIFDMVNEIITIIDMGYFPTKVEEFCVELEPRNIVCKIKALTYHMLRITKEGNHFRLRMVFDV</sequence>
<accession>A0A7C5VL87</accession>
<dbReference type="InterPro" id="IPR023572">
    <property type="entry name" value="Archease_dom"/>
</dbReference>
<dbReference type="Pfam" id="PF01951">
    <property type="entry name" value="Archease"/>
    <property type="match status" value="1"/>
</dbReference>
<organism evidence="6">
    <name type="scientific">Fervidobacterium thailandense</name>
    <dbReference type="NCBI Taxonomy" id="1008305"/>
    <lineage>
        <taxon>Bacteria</taxon>
        <taxon>Thermotogati</taxon>
        <taxon>Thermotogota</taxon>
        <taxon>Thermotogae</taxon>
        <taxon>Thermotogales</taxon>
        <taxon>Fervidobacteriaceae</taxon>
        <taxon>Fervidobacterium</taxon>
    </lineage>
</organism>
<feature type="domain" description="Archease" evidence="5">
    <location>
        <begin position="2"/>
        <end position="133"/>
    </location>
</feature>
<evidence type="ECO:0000256" key="4">
    <source>
        <dbReference type="ARBA" id="ARBA00022837"/>
    </source>
</evidence>
<dbReference type="GO" id="GO:0008033">
    <property type="term" value="P:tRNA processing"/>
    <property type="evidence" value="ECO:0007669"/>
    <property type="project" value="UniProtKB-KW"/>
</dbReference>
<evidence type="ECO:0000259" key="5">
    <source>
        <dbReference type="Pfam" id="PF01951"/>
    </source>
</evidence>
<keyword evidence="4" id="KW-0106">Calcium</keyword>
<reference evidence="6" key="1">
    <citation type="journal article" date="2020" name="mSystems">
        <title>Genome- and Community-Level Interaction Insights into Carbon Utilization and Element Cycling Functions of Hydrothermarchaeota in Hydrothermal Sediment.</title>
        <authorList>
            <person name="Zhou Z."/>
            <person name="Liu Y."/>
            <person name="Xu W."/>
            <person name="Pan J."/>
            <person name="Luo Z.H."/>
            <person name="Li M."/>
        </authorList>
    </citation>
    <scope>NUCLEOTIDE SEQUENCE [LARGE SCALE GENOMIC DNA]</scope>
    <source>
        <strain evidence="6">SpSt-609</strain>
    </source>
</reference>
<comment type="similarity">
    <text evidence="1">Belongs to the archease family.</text>
</comment>
<name>A0A7C5VL87_9BACT</name>
<dbReference type="EMBL" id="DSZY01000031">
    <property type="protein sequence ID" value="HGU40976.1"/>
    <property type="molecule type" value="Genomic_DNA"/>
</dbReference>
<protein>
    <recommendedName>
        <fullName evidence="5">Archease domain-containing protein</fullName>
    </recommendedName>
</protein>
<gene>
    <name evidence="6" type="ORF">ENT77_07240</name>
</gene>
<keyword evidence="3" id="KW-0479">Metal-binding</keyword>
<dbReference type="AlphaFoldDB" id="A0A7C5VL87"/>
<evidence type="ECO:0000256" key="1">
    <source>
        <dbReference type="ARBA" id="ARBA00007963"/>
    </source>
</evidence>
<dbReference type="Gene3D" id="3.55.10.10">
    <property type="entry name" value="Archease domain"/>
    <property type="match status" value="1"/>
</dbReference>
<proteinExistence type="inferred from homology"/>
<dbReference type="InterPro" id="IPR036820">
    <property type="entry name" value="Archease_dom_sf"/>
</dbReference>
<evidence type="ECO:0000256" key="3">
    <source>
        <dbReference type="ARBA" id="ARBA00022723"/>
    </source>
</evidence>
<dbReference type="GO" id="GO:0046872">
    <property type="term" value="F:metal ion binding"/>
    <property type="evidence" value="ECO:0007669"/>
    <property type="project" value="UniProtKB-KW"/>
</dbReference>
<evidence type="ECO:0000256" key="2">
    <source>
        <dbReference type="ARBA" id="ARBA00022694"/>
    </source>
</evidence>
<dbReference type="SUPFAM" id="SSF69819">
    <property type="entry name" value="MTH1598-like"/>
    <property type="match status" value="1"/>
</dbReference>
<comment type="caution">
    <text evidence="6">The sequence shown here is derived from an EMBL/GenBank/DDBJ whole genome shotgun (WGS) entry which is preliminary data.</text>
</comment>
<evidence type="ECO:0000313" key="6">
    <source>
        <dbReference type="EMBL" id="HGU40976.1"/>
    </source>
</evidence>
<keyword evidence="2" id="KW-0819">tRNA processing</keyword>